<evidence type="ECO:0000256" key="4">
    <source>
        <dbReference type="ARBA" id="ARBA00022741"/>
    </source>
</evidence>
<dbReference type="Pfam" id="PF12473">
    <property type="entry name" value="DUF3694"/>
    <property type="match status" value="2"/>
</dbReference>
<dbReference type="InterPro" id="IPR019821">
    <property type="entry name" value="Kinesin_motor_CS"/>
</dbReference>
<dbReference type="PANTHER" id="PTHR47117">
    <property type="entry name" value="STAR-RELATED LIPID TRANSFER PROTEIN 9"/>
    <property type="match status" value="1"/>
</dbReference>
<name>A0AAF5I2L1_STRER</name>
<dbReference type="InterPro" id="IPR032405">
    <property type="entry name" value="Kinesin_assoc"/>
</dbReference>
<evidence type="ECO:0000256" key="9">
    <source>
        <dbReference type="PROSITE-ProRule" id="PRU00283"/>
    </source>
</evidence>
<sequence length="2099" mass="237531">VFDSKNTCVNMNRSKKKLNERTIEASGLGMTIDGVDRVKVAIRTRPLNKREVDLGTKCCVNFSSTSQVILSQSLEEGKSPKVFTFDHCFDSTNPHSNTFISQEDVFENLGKDVIDNAFSGYNACIFAYGQTGSGKSYTMMGTSTNPGIIPRLCNNIFERINTEDVNNVSCKVEVSYMEIYNEKVRDLLDPKNSTKRPLKVREHKILGPTVDGLSVLAVSSFEQINQLIDEGNKSRTVAATNMNAQSSRSHAVFTIRLTQTIKQLEKNFSGEKVAKISLVDLAGSERAQKTGAVGKRLEEGGNINKSLTTLGMVISALAEKNGKKDKFVPYRDSVLTWLLKDNLGGNSKTIMIATISPSSDNYDETLSTLRYADRAKSIENHAIINEDPNAKIIRELREEVENLRQQISQTIEQKTETQELRERLAESERLVSQMNKSWEERLKETDIIYAERQKDLAEIGIALTGSGIKVQKDRFYLVNLNADPSMNELLVYYINQMAYVGCSESSENGIKNDFLLQGLGVQPYHAKLEICDDEGTGQQKLFIEPLHENARIYVNGRLINQRTLLRNGFRLLIGNNHFFKVNCPKDDRSILTSTNSMIASIMEESFFDYDKAWVEVNTSELGCNSGLEAVDDYIEHLTLKHHEDKQAALEKQYEEFERYIHTLSTNITAPSTPMTPGNGFILTSPIAGTPSCNLPSVSFPSNPKFTDKTKFFKWAQKREELFKESLEKLKKEIMRAHALVREANMISEEVNRKRHGLIRYDVTLQIPAANLRPSKIKVGNSVCEPVIVVKRDGMSGYQLWSLEQLENKLVDMREMYNERFNMNIDSSVSSDTSTPSSDEAIESDVDCFDEIHGIEEFQKNCVFDSQEKHSLIGVANIFLEVLFHEMKLNYKVPIISQQGEVCGKLHIEVYRLPDHYSNKMIDSMSESTDSSDSVDSGNWRIHGCGDNNTFIGKTITCRVRIKKATNLPIALSNYVFCQYSFFNISEMLVVAPKYDPNNVGNNGNFEFEHEKDFQVIVNEEFLEYIQEDALSIEVWGHRSSGFGPDTTINNDEEFDLVQKQKSLQERWIEVTRRLELSVSIKELNDNGEYKNVEVSTNNDISCGGIYQLKQGQQRRIDISISERNDHGNLPLMLFEITSVSIGSIFTTNCDKNENYDSYQEEDLDMIKDLWASALKERHKYLSKQISMINEKGSKKTSKDIEREKSLITQWMILTEERNAVSVPATNSSIPGAPSDISVPTGCEKHVPVVFLNIDTEEMNAFNDYSSNHHHNNPTKIIGLSSQLPKENFMTMLQLHIIERNVAEMKVSCPWDSSIHGEACLNRVTNSNERIFGIVKISVRITQPVPMEIILRKRICMNIYKKPSLTEMLIKKIVRNENIYCTKVLYDVVAQIPKSSLEMENRESLALLAASTGDDEFKKTKVSGGLLYNSSNEEEIISLEKQMKYIETYTKTIQDVECMLKLDRLRQEAAMFNMIPRNERAQRLNFGNPSNSFRMKRTISLPNSISNSLPPIVSKHSANGISDILESSFTERSNMDSSIMSSSGVSSMSRPTFLNLKSTISNNHHKLNSLVSPILEMNSKLHGIDEEEKVLEYSNMLNENNYTSTIANNIDIINGNEPVSKFSIINGYDNLTRTNKLFKDDFTMASNNNQNVQIAAANEEEGNEEVNNSEVSIGNTQLEGGLCDMCETPIEIPSLQSVPLLQKRNRRSDFLMLVDGIPRRFLNLMVIPQRLFLNESDINNEKQDLFNSDNLSESKKKEDIIQKTYKDSFFDSMSSSYNFNSNQTINNEEDNRRIVIDQQSQENGNAQSNQAQRHVIYQDNLSNVLEFNNNEINGDLETSIDLTDYAKYIPEDGNNQLAISDTMLNIGDITFLEIPTEVEIVPASSEINEIPSDINIIVNSNIESSGINTNNNIETFDEFSPELLDEFRAGYRGRLNKSESSSSLVEISDENISIRSKLSDDNEIENIEKITTYAIIETKKLENKKEKNNSIQTITHDKNIVNNDIVVIDKLSQLELSDDNESAILLENHSKNNENYHKNKENVDDKNVNLVGQALLYLPKIDTTKSGGVEIREDNNTSTKYTNSLKECEKSGKCSCCTIL</sequence>
<proteinExistence type="inferred from homology"/>
<keyword evidence="2" id="KW-0963">Cytoplasm</keyword>
<keyword evidence="7 9" id="KW-0505">Motor protein</keyword>
<dbReference type="GO" id="GO:0005874">
    <property type="term" value="C:microtubule"/>
    <property type="evidence" value="ECO:0007669"/>
    <property type="project" value="UniProtKB-KW"/>
</dbReference>
<evidence type="ECO:0000256" key="6">
    <source>
        <dbReference type="ARBA" id="ARBA00023054"/>
    </source>
</evidence>
<dbReference type="GO" id="GO:0003777">
    <property type="term" value="F:microtubule motor activity"/>
    <property type="evidence" value="ECO:0007669"/>
    <property type="project" value="InterPro"/>
</dbReference>
<dbReference type="InterPro" id="IPR027417">
    <property type="entry name" value="P-loop_NTPase"/>
</dbReference>
<dbReference type="SUPFAM" id="SSF49879">
    <property type="entry name" value="SMAD/FHA domain"/>
    <property type="match status" value="1"/>
</dbReference>
<dbReference type="PRINTS" id="PR00380">
    <property type="entry name" value="KINESINHEAVY"/>
</dbReference>
<evidence type="ECO:0000256" key="8">
    <source>
        <dbReference type="ARBA" id="ARBA00023212"/>
    </source>
</evidence>
<comment type="similarity">
    <text evidence="9">Belongs to the TRAFAC class myosin-kinesin ATPase superfamily. Kinesin family.</text>
</comment>
<keyword evidence="12" id="KW-1185">Reference proteome</keyword>
<dbReference type="PROSITE" id="PS00411">
    <property type="entry name" value="KINESIN_MOTOR_1"/>
    <property type="match status" value="1"/>
</dbReference>
<dbReference type="InterPro" id="IPR008984">
    <property type="entry name" value="SMAD_FHA_dom_sf"/>
</dbReference>
<dbReference type="FunFam" id="3.40.850.10:FF:000139">
    <property type="entry name" value="Kinesin-like protein"/>
    <property type="match status" value="1"/>
</dbReference>
<evidence type="ECO:0000256" key="7">
    <source>
        <dbReference type="ARBA" id="ARBA00023175"/>
    </source>
</evidence>
<dbReference type="Gene3D" id="6.10.250.2520">
    <property type="match status" value="1"/>
</dbReference>
<keyword evidence="5 9" id="KW-0067">ATP-binding</keyword>
<dbReference type="InterPro" id="IPR000253">
    <property type="entry name" value="FHA_dom"/>
</dbReference>
<dbReference type="Pfam" id="PF16183">
    <property type="entry name" value="Kinesin_assoc"/>
    <property type="match status" value="1"/>
</dbReference>
<dbReference type="InterPro" id="IPR001752">
    <property type="entry name" value="Kinesin_motor_dom"/>
</dbReference>
<evidence type="ECO:0000256" key="2">
    <source>
        <dbReference type="ARBA" id="ARBA00022490"/>
    </source>
</evidence>
<dbReference type="SMART" id="SM00129">
    <property type="entry name" value="KISc"/>
    <property type="match status" value="1"/>
</dbReference>
<feature type="binding site" evidence="9">
    <location>
        <begin position="129"/>
        <end position="136"/>
    </location>
    <ligand>
        <name>ATP</name>
        <dbReference type="ChEBI" id="CHEBI:30616"/>
    </ligand>
</feature>
<accession>A0AAF5I2L1</accession>
<keyword evidence="8" id="KW-0206">Cytoskeleton</keyword>
<evidence type="ECO:0000256" key="5">
    <source>
        <dbReference type="ARBA" id="ARBA00022840"/>
    </source>
</evidence>
<organism evidence="12 13">
    <name type="scientific">Strongyloides stercoralis</name>
    <name type="common">Threadworm</name>
    <dbReference type="NCBI Taxonomy" id="6248"/>
    <lineage>
        <taxon>Eukaryota</taxon>
        <taxon>Metazoa</taxon>
        <taxon>Ecdysozoa</taxon>
        <taxon>Nematoda</taxon>
        <taxon>Chromadorea</taxon>
        <taxon>Rhabditida</taxon>
        <taxon>Tylenchina</taxon>
        <taxon>Panagrolaimomorpha</taxon>
        <taxon>Strongyloidoidea</taxon>
        <taxon>Strongyloididae</taxon>
        <taxon>Strongyloides</taxon>
    </lineage>
</organism>
<dbReference type="Proteomes" id="UP000035681">
    <property type="component" value="Unplaced"/>
</dbReference>
<dbReference type="InterPro" id="IPR036961">
    <property type="entry name" value="Kinesin_motor_dom_sf"/>
</dbReference>
<feature type="domain" description="Kinesin motor" evidence="11">
    <location>
        <begin position="37"/>
        <end position="378"/>
    </location>
</feature>
<keyword evidence="4 9" id="KW-0547">Nucleotide-binding</keyword>
<comment type="subcellular location">
    <subcellularLocation>
        <location evidence="1">Cytoplasm</location>
        <location evidence="1">Cytoskeleton</location>
    </subcellularLocation>
</comment>
<dbReference type="Pfam" id="PF00498">
    <property type="entry name" value="FHA"/>
    <property type="match status" value="1"/>
</dbReference>
<dbReference type="CDD" id="cd01365">
    <property type="entry name" value="KISc_KIF1A_KIF1B"/>
    <property type="match status" value="1"/>
</dbReference>
<evidence type="ECO:0000313" key="13">
    <source>
        <dbReference type="WBParaSite" id="TCONS_00011762.p1"/>
    </source>
</evidence>
<dbReference type="InterPro" id="IPR022164">
    <property type="entry name" value="Kinesin-like"/>
</dbReference>
<dbReference type="GO" id="GO:0007018">
    <property type="term" value="P:microtubule-based movement"/>
    <property type="evidence" value="ECO:0007669"/>
    <property type="project" value="InterPro"/>
</dbReference>
<dbReference type="AlphaFoldDB" id="A0AAF5I2L1"/>
<dbReference type="Pfam" id="PF12423">
    <property type="entry name" value="KIF1B"/>
    <property type="match status" value="1"/>
</dbReference>
<evidence type="ECO:0000256" key="1">
    <source>
        <dbReference type="ARBA" id="ARBA00004245"/>
    </source>
</evidence>
<evidence type="ECO:0000256" key="10">
    <source>
        <dbReference type="SAM" id="Coils"/>
    </source>
</evidence>
<dbReference type="Gene3D" id="2.60.200.20">
    <property type="match status" value="1"/>
</dbReference>
<dbReference type="Gene3D" id="3.40.850.10">
    <property type="entry name" value="Kinesin motor domain"/>
    <property type="match status" value="1"/>
</dbReference>
<evidence type="ECO:0000256" key="3">
    <source>
        <dbReference type="ARBA" id="ARBA00022701"/>
    </source>
</evidence>
<keyword evidence="6 10" id="KW-0175">Coiled coil</keyword>
<evidence type="ECO:0000313" key="12">
    <source>
        <dbReference type="Proteomes" id="UP000035681"/>
    </source>
</evidence>
<dbReference type="PROSITE" id="PS50067">
    <property type="entry name" value="KINESIN_MOTOR_2"/>
    <property type="match status" value="1"/>
</dbReference>
<protein>
    <submittedName>
        <fullName evidence="13">Kinesin-like protein unc-104</fullName>
    </submittedName>
</protein>
<keyword evidence="3" id="KW-0493">Microtubule</keyword>
<dbReference type="InterPro" id="IPR022140">
    <property type="entry name" value="Kinesin-like_KIF1-typ"/>
</dbReference>
<dbReference type="Pfam" id="PF00225">
    <property type="entry name" value="Kinesin"/>
    <property type="match status" value="1"/>
</dbReference>
<dbReference type="GO" id="GO:0005524">
    <property type="term" value="F:ATP binding"/>
    <property type="evidence" value="ECO:0007669"/>
    <property type="project" value="UniProtKB-UniRule"/>
</dbReference>
<dbReference type="GO" id="GO:0008017">
    <property type="term" value="F:microtubule binding"/>
    <property type="evidence" value="ECO:0007669"/>
    <property type="project" value="InterPro"/>
</dbReference>
<feature type="coiled-coil region" evidence="10">
    <location>
        <begin position="393"/>
        <end position="437"/>
    </location>
</feature>
<reference evidence="13" key="1">
    <citation type="submission" date="2024-02" db="UniProtKB">
        <authorList>
            <consortium name="WormBaseParasite"/>
        </authorList>
    </citation>
    <scope>IDENTIFICATION</scope>
</reference>
<dbReference type="WBParaSite" id="TCONS_00011762.p1">
    <property type="protein sequence ID" value="TCONS_00011762.p1"/>
    <property type="gene ID" value="XLOC_006583"/>
</dbReference>
<evidence type="ECO:0000259" key="11">
    <source>
        <dbReference type="PROSITE" id="PS50067"/>
    </source>
</evidence>
<dbReference type="SUPFAM" id="SSF52540">
    <property type="entry name" value="P-loop containing nucleoside triphosphate hydrolases"/>
    <property type="match status" value="1"/>
</dbReference>